<dbReference type="Pfam" id="PF01872">
    <property type="entry name" value="RibD_C"/>
    <property type="match status" value="1"/>
</dbReference>
<organism evidence="2 3">
    <name type="scientific">Croceimicrobium hydrocarbonivorans</name>
    <dbReference type="NCBI Taxonomy" id="2761580"/>
    <lineage>
        <taxon>Bacteria</taxon>
        <taxon>Pseudomonadati</taxon>
        <taxon>Bacteroidota</taxon>
        <taxon>Flavobacteriia</taxon>
        <taxon>Flavobacteriales</taxon>
        <taxon>Owenweeksiaceae</taxon>
        <taxon>Croceimicrobium</taxon>
    </lineage>
</organism>
<gene>
    <name evidence="2" type="ORF">H4K34_17060</name>
</gene>
<feature type="domain" description="Bacterial bifunctional deaminase-reductase C-terminal" evidence="1">
    <location>
        <begin position="3"/>
        <end position="166"/>
    </location>
</feature>
<evidence type="ECO:0000313" key="3">
    <source>
        <dbReference type="Proteomes" id="UP000516305"/>
    </source>
</evidence>
<dbReference type="InterPro" id="IPR024072">
    <property type="entry name" value="DHFR-like_dom_sf"/>
</dbReference>
<accession>A0A7H0VEB1</accession>
<evidence type="ECO:0000259" key="1">
    <source>
        <dbReference type="Pfam" id="PF01872"/>
    </source>
</evidence>
<dbReference type="PANTHER" id="PTHR38011">
    <property type="entry name" value="DIHYDROFOLATE REDUCTASE FAMILY PROTEIN (AFU_ORTHOLOGUE AFUA_8G06820)"/>
    <property type="match status" value="1"/>
</dbReference>
<dbReference type="InterPro" id="IPR050765">
    <property type="entry name" value="Riboflavin_Biosynth_HTPR"/>
</dbReference>
<dbReference type="GO" id="GO:0009231">
    <property type="term" value="P:riboflavin biosynthetic process"/>
    <property type="evidence" value="ECO:0007669"/>
    <property type="project" value="InterPro"/>
</dbReference>
<dbReference type="RefSeq" id="WP_210758592.1">
    <property type="nucleotide sequence ID" value="NZ_CP060139.1"/>
</dbReference>
<dbReference type="GO" id="GO:0008703">
    <property type="term" value="F:5-amino-6-(5-phosphoribosylamino)uracil reductase activity"/>
    <property type="evidence" value="ECO:0007669"/>
    <property type="project" value="InterPro"/>
</dbReference>
<protein>
    <submittedName>
        <fullName evidence="2">Dihydrofolate reductase</fullName>
    </submittedName>
</protein>
<dbReference type="SUPFAM" id="SSF53597">
    <property type="entry name" value="Dihydrofolate reductase-like"/>
    <property type="match status" value="1"/>
</dbReference>
<dbReference type="EMBL" id="CP060139">
    <property type="protein sequence ID" value="QNR24059.1"/>
    <property type="molecule type" value="Genomic_DNA"/>
</dbReference>
<evidence type="ECO:0000313" key="2">
    <source>
        <dbReference type="EMBL" id="QNR24059.1"/>
    </source>
</evidence>
<dbReference type="Gene3D" id="3.40.430.10">
    <property type="entry name" value="Dihydrofolate Reductase, subunit A"/>
    <property type="match status" value="1"/>
</dbReference>
<dbReference type="AlphaFoldDB" id="A0A7H0VEB1"/>
<sequence length="172" mass="19459">MKISLYIASSADGYIAGPNDDLSFLNPMQVEGQDYGYSKFINSVDTVITGRKTYEWVRAQGIEVPHPEKRHVVLSSKQMVLPGNIEVWNQSISALLQELENEGAQHAFLEGGAQIIQGFLELNAIDELIWFKVPIILGEGQPLFLKQEKQHMLKLINAHSYSNGMQKLHYRF</sequence>
<dbReference type="KEGG" id="chyd:H4K34_17060"/>
<dbReference type="PANTHER" id="PTHR38011:SF11">
    <property type="entry name" value="2,5-DIAMINO-6-RIBOSYLAMINO-4(3H)-PYRIMIDINONE 5'-PHOSPHATE REDUCTASE"/>
    <property type="match status" value="1"/>
</dbReference>
<proteinExistence type="predicted"/>
<keyword evidence="3" id="KW-1185">Reference proteome</keyword>
<reference evidence="2 3" key="1">
    <citation type="submission" date="2020-08" db="EMBL/GenBank/DDBJ databases">
        <title>Croceimicrobium hydrocarbonivorans gen. nov., sp. nov., a novel marine bacterium isolated from a bacterial consortium that degrades polyethylene terephthalate.</title>
        <authorList>
            <person name="Liu R."/>
        </authorList>
    </citation>
    <scope>NUCLEOTIDE SEQUENCE [LARGE SCALE GENOMIC DNA]</scope>
    <source>
        <strain evidence="2 3">A20-9</strain>
    </source>
</reference>
<dbReference type="InterPro" id="IPR002734">
    <property type="entry name" value="RibDG_C"/>
</dbReference>
<name>A0A7H0VEB1_9FLAO</name>
<dbReference type="Proteomes" id="UP000516305">
    <property type="component" value="Chromosome"/>
</dbReference>